<dbReference type="RefSeq" id="WP_011763158.1">
    <property type="nucleotide sequence ID" value="NC_008701.1"/>
</dbReference>
<dbReference type="Proteomes" id="UP000002595">
    <property type="component" value="Chromosome"/>
</dbReference>
<reference evidence="2" key="1">
    <citation type="submission" date="2006-12" db="EMBL/GenBank/DDBJ databases">
        <title>Complete sequence of Pyrobaculum islandicum DSM 4184.</title>
        <authorList>
            <person name="Copeland A."/>
            <person name="Lucas S."/>
            <person name="Lapidus A."/>
            <person name="Barry K."/>
            <person name="Detter J.C."/>
            <person name="Glavina del Rio T."/>
            <person name="Dalin E."/>
            <person name="Tice H."/>
            <person name="Pitluck S."/>
            <person name="Meincke L."/>
            <person name="Brettin T."/>
            <person name="Bruce D."/>
            <person name="Han C."/>
            <person name="Tapia R."/>
            <person name="Gilna P."/>
            <person name="Schmutz J."/>
            <person name="Larimer F."/>
            <person name="Land M."/>
            <person name="Hauser L."/>
            <person name="Kyrpides N."/>
            <person name="Mikhailova N."/>
            <person name="Cozen A.E."/>
            <person name="Fitz-Gibbon S.T."/>
            <person name="House C.H."/>
            <person name="Saltikov C."/>
            <person name="Lowe T."/>
            <person name="Richardson P."/>
        </authorList>
    </citation>
    <scope>NUCLEOTIDE SEQUENCE [LARGE SCALE GENOMIC DNA]</scope>
    <source>
        <strain evidence="2">DSM 4184</strain>
    </source>
</reference>
<dbReference type="InterPro" id="IPR011991">
    <property type="entry name" value="ArsR-like_HTH"/>
</dbReference>
<dbReference type="Pfam" id="PF01047">
    <property type="entry name" value="MarR"/>
    <property type="match status" value="1"/>
</dbReference>
<name>A1RUF1_PYRIL</name>
<dbReference type="KEGG" id="pis:Pisl_1426"/>
<keyword evidence="3" id="KW-1185">Reference proteome</keyword>
<dbReference type="eggNOG" id="arCOG01680">
    <property type="taxonomic scope" value="Archaea"/>
</dbReference>
<organism evidence="2 3">
    <name type="scientific">Pyrobaculum islandicum (strain DSM 4184 / JCM 9189 / GEO3)</name>
    <dbReference type="NCBI Taxonomy" id="384616"/>
    <lineage>
        <taxon>Archaea</taxon>
        <taxon>Thermoproteota</taxon>
        <taxon>Thermoprotei</taxon>
        <taxon>Thermoproteales</taxon>
        <taxon>Thermoproteaceae</taxon>
        <taxon>Pyrobaculum</taxon>
    </lineage>
</organism>
<evidence type="ECO:0000259" key="1">
    <source>
        <dbReference type="PROSITE" id="PS50987"/>
    </source>
</evidence>
<dbReference type="STRING" id="384616.Pisl_1426"/>
<dbReference type="GeneID" id="4617778"/>
<dbReference type="InterPro" id="IPR036388">
    <property type="entry name" value="WH-like_DNA-bd_sf"/>
</dbReference>
<dbReference type="SUPFAM" id="SSF46785">
    <property type="entry name" value="Winged helix' DNA-binding domain"/>
    <property type="match status" value="1"/>
</dbReference>
<dbReference type="AlphaFoldDB" id="A1RUF1"/>
<accession>A1RUF1</accession>
<dbReference type="GO" id="GO:0003700">
    <property type="term" value="F:DNA-binding transcription factor activity"/>
    <property type="evidence" value="ECO:0007669"/>
    <property type="project" value="InterPro"/>
</dbReference>
<evidence type="ECO:0000313" key="2">
    <source>
        <dbReference type="EMBL" id="ABL88583.1"/>
    </source>
</evidence>
<dbReference type="InterPro" id="IPR001845">
    <property type="entry name" value="HTH_ArsR_DNA-bd_dom"/>
</dbReference>
<dbReference type="CDD" id="cd00090">
    <property type="entry name" value="HTH_ARSR"/>
    <property type="match status" value="1"/>
</dbReference>
<dbReference type="Gene3D" id="1.10.10.10">
    <property type="entry name" value="Winged helix-like DNA-binding domain superfamily/Winged helix DNA-binding domain"/>
    <property type="match status" value="1"/>
</dbReference>
<sequence length="91" mass="10278">MIDIVLGSPTKIKIILTLWRYGEMNVSELVRRMGSAQRATVGQLEQLVRYGVVEVRYIGRIKLYKLSRDPAIQHLAEVLATVDQALADTTH</sequence>
<evidence type="ECO:0000313" key="3">
    <source>
        <dbReference type="Proteomes" id="UP000002595"/>
    </source>
</evidence>
<dbReference type="EMBL" id="CP000504">
    <property type="protein sequence ID" value="ABL88583.1"/>
    <property type="molecule type" value="Genomic_DNA"/>
</dbReference>
<proteinExistence type="predicted"/>
<protein>
    <submittedName>
        <fullName evidence="2">Transcriptional regulator, ArsR family</fullName>
    </submittedName>
</protein>
<dbReference type="PROSITE" id="PS50987">
    <property type="entry name" value="HTH_ARSR_2"/>
    <property type="match status" value="1"/>
</dbReference>
<feature type="domain" description="HTH arsR-type" evidence="1">
    <location>
        <begin position="1"/>
        <end position="86"/>
    </location>
</feature>
<dbReference type="HOGENOM" id="CLU_184944_1_0_2"/>
<dbReference type="InterPro" id="IPR036390">
    <property type="entry name" value="WH_DNA-bd_sf"/>
</dbReference>
<dbReference type="SMART" id="SM00418">
    <property type="entry name" value="HTH_ARSR"/>
    <property type="match status" value="1"/>
</dbReference>
<dbReference type="OrthoDB" id="28579at2157"/>
<gene>
    <name evidence="2" type="ordered locus">Pisl_1426</name>
</gene>
<dbReference type="InterPro" id="IPR000835">
    <property type="entry name" value="HTH_MarR-typ"/>
</dbReference>